<dbReference type="InterPro" id="IPR036388">
    <property type="entry name" value="WH-like_DNA-bd_sf"/>
</dbReference>
<proteinExistence type="inferred from homology"/>
<dbReference type="InterPro" id="IPR000600">
    <property type="entry name" value="ROK"/>
</dbReference>
<keyword evidence="3" id="KW-1185">Reference proteome</keyword>
<gene>
    <name evidence="2" type="ORF">GRH90_03405</name>
</gene>
<dbReference type="Proteomes" id="UP000461443">
    <property type="component" value="Unassembled WGS sequence"/>
</dbReference>
<dbReference type="RefSeq" id="WP_162364489.1">
    <property type="nucleotide sequence ID" value="NZ_WUBS01000002.1"/>
</dbReference>
<dbReference type="PANTHER" id="PTHR18964">
    <property type="entry name" value="ROK (REPRESSOR, ORF, KINASE) FAMILY"/>
    <property type="match status" value="1"/>
</dbReference>
<name>A0A845SD29_9GAMM</name>
<organism evidence="2 3">
    <name type="scientific">Acerihabitans arboris</name>
    <dbReference type="NCBI Taxonomy" id="2691583"/>
    <lineage>
        <taxon>Bacteria</taxon>
        <taxon>Pseudomonadati</taxon>
        <taxon>Pseudomonadota</taxon>
        <taxon>Gammaproteobacteria</taxon>
        <taxon>Enterobacterales</taxon>
        <taxon>Pectobacteriaceae</taxon>
        <taxon>Acerihabitans</taxon>
    </lineage>
</organism>
<accession>A0A845SD29</accession>
<dbReference type="AlphaFoldDB" id="A0A845SD29"/>
<protein>
    <submittedName>
        <fullName evidence="2">ROK family protein</fullName>
    </submittedName>
</protein>
<evidence type="ECO:0000256" key="1">
    <source>
        <dbReference type="ARBA" id="ARBA00006479"/>
    </source>
</evidence>
<dbReference type="PANTHER" id="PTHR18964:SF149">
    <property type="entry name" value="BIFUNCTIONAL UDP-N-ACETYLGLUCOSAMINE 2-EPIMERASE_N-ACETYLMANNOSAMINE KINASE"/>
    <property type="match status" value="1"/>
</dbReference>
<evidence type="ECO:0000313" key="3">
    <source>
        <dbReference type="Proteomes" id="UP000461443"/>
    </source>
</evidence>
<sequence length="593" mass="63340">MSRAPWPDLVFAHEHDAAVISRATRRGTLKRLARGVYSGAVNEDGERIVRRFIWHIIGQAFPGCLVVGESAMLADPVSGRTLFIVHSRRRELALPGITIIPRPGVAGLAGDSRIGPDVWMSSPARVALDYFALPPERRPEALFADWFLRQRQLMSLGTLRQLSARLRKTAAATGREKALPEALSFISHHLAYQAEQQPDEQDGSSMPVLGGIAKLLGMTLLTQGPATRPELALGAGLSKPTVSAGIDELQKLRLVRPLFMQTQPKGRAAKVYGIAKTAGWVLGADIGNYQALFIARSLEGKVLAQRRITNTPFNQLIGGAASLLEALRQGLREYGPLCAVTLALSQAIRQDIVLSGREGPSQSGLTPDEILSRLRLASPARLALENNVNCAVAAEAVNGVAKGLRDVIFLQVGTHIGAGIIAGGQLIRGVRGCAGEVADIPFPWSATEHPVELMLEQHLGYPDYLSRTRPVSPPSNARRLPELLTRADAGEPAAVKGVQEYATQVGYLATGLVATLDPAMLILGGPVGGHRLVCATVRKIVQRLSAHTEVVASLYGESATAEGAVTLAQDSALRRLFGGSFISKVNLTGGVDR</sequence>
<comment type="caution">
    <text evidence="2">The sequence shown here is derived from an EMBL/GenBank/DDBJ whole genome shotgun (WGS) entry which is preliminary data.</text>
</comment>
<dbReference type="Gene3D" id="1.10.10.10">
    <property type="entry name" value="Winged helix-like DNA-binding domain superfamily/Winged helix DNA-binding domain"/>
    <property type="match status" value="1"/>
</dbReference>
<reference evidence="2 3" key="1">
    <citation type="submission" date="2019-12" db="EMBL/GenBank/DDBJ databases">
        <authorList>
            <person name="Lee S.D."/>
        </authorList>
    </citation>
    <scope>NUCLEOTIDE SEQUENCE [LARGE SCALE GENOMIC DNA]</scope>
    <source>
        <strain evidence="2 3">SAP-6</strain>
    </source>
</reference>
<dbReference type="EMBL" id="WUBS01000002">
    <property type="protein sequence ID" value="NDL61809.1"/>
    <property type="molecule type" value="Genomic_DNA"/>
</dbReference>
<reference evidence="2 3" key="2">
    <citation type="submission" date="2020-02" db="EMBL/GenBank/DDBJ databases">
        <title>The new genus of Enterobacteriales.</title>
        <authorList>
            <person name="Kim I.S."/>
        </authorList>
    </citation>
    <scope>NUCLEOTIDE SEQUENCE [LARGE SCALE GENOMIC DNA]</scope>
    <source>
        <strain evidence="2 3">SAP-6</strain>
    </source>
</reference>
<dbReference type="Pfam" id="PF00480">
    <property type="entry name" value="ROK"/>
    <property type="match status" value="2"/>
</dbReference>
<dbReference type="InterPro" id="IPR043129">
    <property type="entry name" value="ATPase_NBD"/>
</dbReference>
<dbReference type="SUPFAM" id="SSF53067">
    <property type="entry name" value="Actin-like ATPase domain"/>
    <property type="match status" value="1"/>
</dbReference>
<evidence type="ECO:0000313" key="2">
    <source>
        <dbReference type="EMBL" id="NDL61809.1"/>
    </source>
</evidence>
<dbReference type="Gene3D" id="3.30.420.40">
    <property type="match status" value="2"/>
</dbReference>
<comment type="similarity">
    <text evidence="1">Belongs to the ROK (NagC/XylR) family.</text>
</comment>